<accession>A0A935TBT4</accession>
<evidence type="ECO:0000313" key="2">
    <source>
        <dbReference type="Proteomes" id="UP000706151"/>
    </source>
</evidence>
<dbReference type="Gene3D" id="3.40.50.1000">
    <property type="entry name" value="HAD superfamily/HAD-like"/>
    <property type="match status" value="1"/>
</dbReference>
<dbReference type="Pfam" id="PF12710">
    <property type="entry name" value="HAD"/>
    <property type="match status" value="1"/>
</dbReference>
<dbReference type="InterPro" id="IPR009097">
    <property type="entry name" value="Cyclic_Pdiesterase"/>
</dbReference>
<keyword evidence="1" id="KW-0378">Hydrolase</keyword>
<gene>
    <name evidence="1" type="ORF">IPK02_14950</name>
</gene>
<comment type="caution">
    <text evidence="1">The sequence shown here is derived from an EMBL/GenBank/DDBJ whole genome shotgun (WGS) entry which is preliminary data.</text>
</comment>
<dbReference type="SUPFAM" id="SSF56784">
    <property type="entry name" value="HAD-like"/>
    <property type="match status" value="1"/>
</dbReference>
<dbReference type="SUPFAM" id="SSF55144">
    <property type="entry name" value="LigT-like"/>
    <property type="match status" value="1"/>
</dbReference>
<dbReference type="Gene3D" id="3.90.1140.10">
    <property type="entry name" value="Cyclic phosphodiesterase"/>
    <property type="match status" value="1"/>
</dbReference>
<dbReference type="InterPro" id="IPR023214">
    <property type="entry name" value="HAD_sf"/>
</dbReference>
<dbReference type="EMBL" id="JADJOT010000010">
    <property type="protein sequence ID" value="MBK7955129.1"/>
    <property type="molecule type" value="Genomic_DNA"/>
</dbReference>
<dbReference type="GO" id="GO:0016787">
    <property type="term" value="F:hydrolase activity"/>
    <property type="evidence" value="ECO:0007669"/>
    <property type="project" value="UniProtKB-KW"/>
</dbReference>
<reference evidence="1 2" key="1">
    <citation type="submission" date="2020-10" db="EMBL/GenBank/DDBJ databases">
        <title>Connecting structure to function with the recovery of over 1000 high-quality activated sludge metagenome-assembled genomes encoding full-length rRNA genes using long-read sequencing.</title>
        <authorList>
            <person name="Singleton C.M."/>
            <person name="Petriglieri F."/>
            <person name="Kristensen J.M."/>
            <person name="Kirkegaard R.H."/>
            <person name="Michaelsen T.Y."/>
            <person name="Andersen M.H."/>
            <person name="Karst S.M."/>
            <person name="Dueholm M.S."/>
            <person name="Nielsen P.H."/>
            <person name="Albertsen M."/>
        </authorList>
    </citation>
    <scope>NUCLEOTIDE SEQUENCE [LARGE SCALE GENOMIC DNA]</scope>
    <source>
        <strain evidence="1">Fred_18-Q3-R57-64_BAT3C.720</strain>
    </source>
</reference>
<dbReference type="InterPro" id="IPR036412">
    <property type="entry name" value="HAD-like_sf"/>
</dbReference>
<dbReference type="AlphaFoldDB" id="A0A935TBT4"/>
<name>A0A935TBT4_9PROT</name>
<evidence type="ECO:0000313" key="1">
    <source>
        <dbReference type="EMBL" id="MBK7955129.1"/>
    </source>
</evidence>
<proteinExistence type="predicted"/>
<sequence length="545" mass="60076">MTKDSLTEAMLVLPSSADAAFAADPLPSWNDGPTKQSIFSFVDKVTKEGSPSFVPVPERIATFDNDGTLWCEQPAPVQAYFALDRVKALVSQHPEWETQEPFASLVKGDLRATLARGDNELLEIVMATHAGMTTAEFGRIVEDWIATAKHPETGRLFTEMVYQPMLELLAYLRANGFKNFIVSGGGIEFLRQWAERVYGVPPEQVIGSSIETRYEMRDGEPVLLRLPRLSFNNDKADKPVAINQHIGRRPIAAFGNSVGDQHMLKYTQGGGGARFGLLVLHDDAAREYAYGPVLGLPTPQLGAFTPALYEQAKTAGWTVVSMKDEWKRVFPFEPGQVIAINILLEPDAKMLQRSEANNARLLKVFPQGFALDATHRPHVTLLQRFVRTADLDRIYAATWEVFARTPVLGLQLEAFSYYYIPSGSIGLAGIVARPSPELRELQQDLIDAVAPFTVATGLSEAFATTPDDPVIDPLLIDYVSSFVSKSAGEHFSPHVTTGIAPRDYLDQMLAEPFESFTFSPAGAAVYQLGQFGTAAKKLHEWGLKR</sequence>
<organism evidence="1 2">
    <name type="scientific">Candidatus Accumulibacter affinis</name>
    <dbReference type="NCBI Taxonomy" id="2954384"/>
    <lineage>
        <taxon>Bacteria</taxon>
        <taxon>Pseudomonadati</taxon>
        <taxon>Pseudomonadota</taxon>
        <taxon>Betaproteobacteria</taxon>
        <taxon>Candidatus Accumulibacter</taxon>
    </lineage>
</organism>
<dbReference type="Proteomes" id="UP000706151">
    <property type="component" value="Unassembled WGS sequence"/>
</dbReference>
<protein>
    <submittedName>
        <fullName evidence="1">Haloacid dehalogenase-like hydrolase</fullName>
    </submittedName>
</protein>